<dbReference type="PRINTS" id="PR00039">
    <property type="entry name" value="HTHLYSR"/>
</dbReference>
<dbReference type="GO" id="GO:0003700">
    <property type="term" value="F:DNA-binding transcription factor activity"/>
    <property type="evidence" value="ECO:0007669"/>
    <property type="project" value="InterPro"/>
</dbReference>
<gene>
    <name evidence="6" type="ORF">GA0074696_4894</name>
</gene>
<dbReference type="EMBL" id="LT607410">
    <property type="protein sequence ID" value="SCF36499.1"/>
    <property type="molecule type" value="Genomic_DNA"/>
</dbReference>
<keyword evidence="3 6" id="KW-0238">DNA-binding</keyword>
<dbReference type="InterPro" id="IPR005119">
    <property type="entry name" value="LysR_subst-bd"/>
</dbReference>
<dbReference type="SUPFAM" id="SSF46785">
    <property type="entry name" value="Winged helix' DNA-binding domain"/>
    <property type="match status" value="1"/>
</dbReference>
<sequence>MRCKHGPVQPHTLRVFRTVAEHGSITAAARTLRYTQSAVSRQIAALEADIGCPLFDRLPRGVALTEHGRCLLGHATAVLDRLDTARRDMAALRDLTAGRLRVGAFPTAVAALVPRALATFRSDHPDVALSLVEGLTPRLLERLVDGDADVAVLSAAPDQPLDSERVDLHHLLDEAVLVAVPRAHRLARRRTVRLRELADDPFIAGSATAEETLLRATLPTGFRPRIDIVAAEWTGKLGCVAAGLGVALVPALAVRAAPPDLALLRVHPDDASVRRIFAATVAGRSRPPAVRRFLTHLDTAAAGLR</sequence>
<dbReference type="InterPro" id="IPR036390">
    <property type="entry name" value="WH_DNA-bd_sf"/>
</dbReference>
<evidence type="ECO:0000256" key="4">
    <source>
        <dbReference type="ARBA" id="ARBA00023163"/>
    </source>
</evidence>
<dbReference type="Proteomes" id="UP000198228">
    <property type="component" value="Chromosome I"/>
</dbReference>
<dbReference type="InterPro" id="IPR036388">
    <property type="entry name" value="WH-like_DNA-bd_sf"/>
</dbReference>
<comment type="similarity">
    <text evidence="1">Belongs to the LysR transcriptional regulatory family.</text>
</comment>
<organism evidence="6 7">
    <name type="scientific">Micromonospora purpureochromogenes</name>
    <dbReference type="NCBI Taxonomy" id="47872"/>
    <lineage>
        <taxon>Bacteria</taxon>
        <taxon>Bacillati</taxon>
        <taxon>Actinomycetota</taxon>
        <taxon>Actinomycetes</taxon>
        <taxon>Micromonosporales</taxon>
        <taxon>Micromonosporaceae</taxon>
        <taxon>Micromonospora</taxon>
    </lineage>
</organism>
<dbReference type="PANTHER" id="PTHR30346:SF29">
    <property type="entry name" value="LYSR SUBSTRATE-BINDING"/>
    <property type="match status" value="1"/>
</dbReference>
<dbReference type="GO" id="GO:0032993">
    <property type="term" value="C:protein-DNA complex"/>
    <property type="evidence" value="ECO:0007669"/>
    <property type="project" value="TreeGrafter"/>
</dbReference>
<accession>A0A1C4ZUA6</accession>
<dbReference type="PANTHER" id="PTHR30346">
    <property type="entry name" value="TRANSCRIPTIONAL DUAL REGULATOR HCAR-RELATED"/>
    <property type="match status" value="1"/>
</dbReference>
<evidence type="ECO:0000256" key="1">
    <source>
        <dbReference type="ARBA" id="ARBA00009437"/>
    </source>
</evidence>
<proteinExistence type="inferred from homology"/>
<reference evidence="6 7" key="1">
    <citation type="submission" date="2016-06" db="EMBL/GenBank/DDBJ databases">
        <authorList>
            <person name="Kjaerup R.B."/>
            <person name="Dalgaard T.S."/>
            <person name="Juul-Madsen H.R."/>
        </authorList>
    </citation>
    <scope>NUCLEOTIDE SEQUENCE [LARGE SCALE GENOMIC DNA]</scope>
    <source>
        <strain evidence="6 7">DSM 43821</strain>
    </source>
</reference>
<dbReference type="Gene3D" id="1.10.10.10">
    <property type="entry name" value="Winged helix-like DNA-binding domain superfamily/Winged helix DNA-binding domain"/>
    <property type="match status" value="1"/>
</dbReference>
<evidence type="ECO:0000259" key="5">
    <source>
        <dbReference type="PROSITE" id="PS50931"/>
    </source>
</evidence>
<dbReference type="GO" id="GO:0003677">
    <property type="term" value="F:DNA binding"/>
    <property type="evidence" value="ECO:0007669"/>
    <property type="project" value="UniProtKB-KW"/>
</dbReference>
<dbReference type="InterPro" id="IPR000847">
    <property type="entry name" value="LysR_HTH_N"/>
</dbReference>
<feature type="domain" description="HTH lysR-type" evidence="5">
    <location>
        <begin position="13"/>
        <end position="65"/>
    </location>
</feature>
<protein>
    <submittedName>
        <fullName evidence="6">DNA-binding transcriptional regulator, LysR family</fullName>
    </submittedName>
</protein>
<evidence type="ECO:0000313" key="6">
    <source>
        <dbReference type="EMBL" id="SCF36499.1"/>
    </source>
</evidence>
<keyword evidence="4" id="KW-0804">Transcription</keyword>
<dbReference type="FunFam" id="1.10.10.10:FF:000001">
    <property type="entry name" value="LysR family transcriptional regulator"/>
    <property type="match status" value="1"/>
</dbReference>
<evidence type="ECO:0000313" key="7">
    <source>
        <dbReference type="Proteomes" id="UP000198228"/>
    </source>
</evidence>
<keyword evidence="2" id="KW-0805">Transcription regulation</keyword>
<dbReference type="SUPFAM" id="SSF53850">
    <property type="entry name" value="Periplasmic binding protein-like II"/>
    <property type="match status" value="1"/>
</dbReference>
<dbReference type="CDD" id="cd08423">
    <property type="entry name" value="PBP2_LTTR_like_6"/>
    <property type="match status" value="1"/>
</dbReference>
<evidence type="ECO:0000256" key="3">
    <source>
        <dbReference type="ARBA" id="ARBA00023125"/>
    </source>
</evidence>
<name>A0A1C4ZUA6_9ACTN</name>
<dbReference type="Gene3D" id="3.40.190.10">
    <property type="entry name" value="Periplasmic binding protein-like II"/>
    <property type="match status" value="2"/>
</dbReference>
<evidence type="ECO:0000256" key="2">
    <source>
        <dbReference type="ARBA" id="ARBA00023015"/>
    </source>
</evidence>
<dbReference type="Pfam" id="PF00126">
    <property type="entry name" value="HTH_1"/>
    <property type="match status" value="1"/>
</dbReference>
<dbReference type="AlphaFoldDB" id="A0A1C4ZUA6"/>
<dbReference type="Pfam" id="PF03466">
    <property type="entry name" value="LysR_substrate"/>
    <property type="match status" value="1"/>
</dbReference>
<dbReference type="PROSITE" id="PS50931">
    <property type="entry name" value="HTH_LYSR"/>
    <property type="match status" value="1"/>
</dbReference>